<evidence type="ECO:0000313" key="1">
    <source>
        <dbReference type="EMBL" id="CAD8197598.1"/>
    </source>
</evidence>
<organism evidence="1 2">
    <name type="scientific">Paramecium octaurelia</name>
    <dbReference type="NCBI Taxonomy" id="43137"/>
    <lineage>
        <taxon>Eukaryota</taxon>
        <taxon>Sar</taxon>
        <taxon>Alveolata</taxon>
        <taxon>Ciliophora</taxon>
        <taxon>Intramacronucleata</taxon>
        <taxon>Oligohymenophorea</taxon>
        <taxon>Peniculida</taxon>
        <taxon>Parameciidae</taxon>
        <taxon>Paramecium</taxon>
    </lineage>
</organism>
<proteinExistence type="predicted"/>
<reference evidence="1" key="1">
    <citation type="submission" date="2021-01" db="EMBL/GenBank/DDBJ databases">
        <authorList>
            <consortium name="Genoscope - CEA"/>
            <person name="William W."/>
        </authorList>
    </citation>
    <scope>NUCLEOTIDE SEQUENCE</scope>
</reference>
<comment type="caution">
    <text evidence="1">The sequence shown here is derived from an EMBL/GenBank/DDBJ whole genome shotgun (WGS) entry which is preliminary data.</text>
</comment>
<dbReference type="EMBL" id="CAJJDP010000114">
    <property type="protein sequence ID" value="CAD8197598.1"/>
    <property type="molecule type" value="Genomic_DNA"/>
</dbReference>
<gene>
    <name evidence="1" type="ORF">POCTA_138.1.T1140203</name>
</gene>
<dbReference type="AlphaFoldDB" id="A0A8S1X9E1"/>
<accession>A0A8S1X9E1</accession>
<dbReference type="Proteomes" id="UP000683925">
    <property type="component" value="Unassembled WGS sequence"/>
</dbReference>
<name>A0A8S1X9E1_PAROT</name>
<protein>
    <submittedName>
        <fullName evidence="1">Uncharacterized protein</fullName>
    </submittedName>
</protein>
<sequence>MIESIKQNWIKFYCTIAYYFMIFREYLEIQRRTDRKLFRGLDQIIMTDQERHESNQLKWELVKQMVN</sequence>
<keyword evidence="2" id="KW-1185">Reference proteome</keyword>
<evidence type="ECO:0000313" key="2">
    <source>
        <dbReference type="Proteomes" id="UP000683925"/>
    </source>
</evidence>